<dbReference type="InterPro" id="IPR036514">
    <property type="entry name" value="SGNH_hydro_sf"/>
</dbReference>
<dbReference type="Proteomes" id="UP000676194">
    <property type="component" value="Chromosome"/>
</dbReference>
<dbReference type="KEGG" id="tsph:KIH39_24880"/>
<accession>A0A8E6EV21</accession>
<keyword evidence="3" id="KW-0732">Signal</keyword>
<dbReference type="GO" id="GO:0016788">
    <property type="term" value="F:hydrolase activity, acting on ester bonds"/>
    <property type="evidence" value="ECO:0007669"/>
    <property type="project" value="UniProtKB-ARBA"/>
</dbReference>
<dbReference type="Gene3D" id="3.40.50.1110">
    <property type="entry name" value="SGNH hydrolase"/>
    <property type="match status" value="1"/>
</dbReference>
<organism evidence="5 6">
    <name type="scientific">Telmatocola sphagniphila</name>
    <dbReference type="NCBI Taxonomy" id="1123043"/>
    <lineage>
        <taxon>Bacteria</taxon>
        <taxon>Pseudomonadati</taxon>
        <taxon>Planctomycetota</taxon>
        <taxon>Planctomycetia</taxon>
        <taxon>Gemmatales</taxon>
        <taxon>Gemmataceae</taxon>
    </lineage>
</organism>
<dbReference type="AlphaFoldDB" id="A0A8E6EV21"/>
<dbReference type="SUPFAM" id="SSF52266">
    <property type="entry name" value="SGNH hydrolase"/>
    <property type="match status" value="1"/>
</dbReference>
<dbReference type="RefSeq" id="WP_213496604.1">
    <property type="nucleotide sequence ID" value="NZ_CP074694.1"/>
</dbReference>
<dbReference type="EMBL" id="CP074694">
    <property type="protein sequence ID" value="QVL32032.1"/>
    <property type="molecule type" value="Genomic_DNA"/>
</dbReference>
<feature type="compositionally biased region" description="Basic and acidic residues" evidence="2">
    <location>
        <begin position="34"/>
        <end position="47"/>
    </location>
</feature>
<feature type="signal peptide" evidence="3">
    <location>
        <begin position="1"/>
        <end position="31"/>
    </location>
</feature>
<evidence type="ECO:0000313" key="6">
    <source>
        <dbReference type="Proteomes" id="UP000676194"/>
    </source>
</evidence>
<dbReference type="PANTHER" id="PTHR11852:SF0">
    <property type="entry name" value="PLATELET-ACTIVATING FACTOR ACETYLHYDROLASE IB SUBUNIT BETA HOMOLOG"/>
    <property type="match status" value="1"/>
</dbReference>
<feature type="chain" id="PRO_5034394008" evidence="3">
    <location>
        <begin position="32"/>
        <end position="264"/>
    </location>
</feature>
<evidence type="ECO:0000313" key="5">
    <source>
        <dbReference type="EMBL" id="QVL32032.1"/>
    </source>
</evidence>
<dbReference type="InterPro" id="IPR013830">
    <property type="entry name" value="SGNH_hydro"/>
</dbReference>
<comment type="similarity">
    <text evidence="1">Belongs to the 'GDSL' lipolytic enzyme family. Platelet-activating factor acetylhydrolase IB beta/gamma subunits subfamily.</text>
</comment>
<evidence type="ECO:0000256" key="2">
    <source>
        <dbReference type="SAM" id="MobiDB-lite"/>
    </source>
</evidence>
<gene>
    <name evidence="5" type="ORF">KIH39_24880</name>
</gene>
<evidence type="ECO:0000259" key="4">
    <source>
        <dbReference type="Pfam" id="PF13472"/>
    </source>
</evidence>
<reference evidence="5" key="1">
    <citation type="submission" date="2021-05" db="EMBL/GenBank/DDBJ databases">
        <title>Complete genome sequence of the cellulolytic planctomycete Telmatocola sphagniphila SP2T and characterization of the first cellulase from planctomycetes.</title>
        <authorList>
            <person name="Rakitin A.L."/>
            <person name="Beletsky A.V."/>
            <person name="Naumoff D.G."/>
            <person name="Kulichevskaya I.S."/>
            <person name="Mardanov A.V."/>
            <person name="Ravin N.V."/>
            <person name="Dedysh S.N."/>
        </authorList>
    </citation>
    <scope>NUCLEOTIDE SEQUENCE</scope>
    <source>
        <strain evidence="5">SP2T</strain>
    </source>
</reference>
<protein>
    <submittedName>
        <fullName evidence="5">GDSL family lipase</fullName>
    </submittedName>
</protein>
<proteinExistence type="inferred from homology"/>
<dbReference type="CDD" id="cd01820">
    <property type="entry name" value="PAF_acetylesterase_like"/>
    <property type="match status" value="1"/>
</dbReference>
<feature type="region of interest" description="Disordered" evidence="2">
    <location>
        <begin position="33"/>
        <end position="59"/>
    </location>
</feature>
<dbReference type="PANTHER" id="PTHR11852">
    <property type="entry name" value="PLATELET-ACTIVATING FACTOR ACETYLHYDROLASE"/>
    <property type="match status" value="1"/>
</dbReference>
<sequence>MRCSLRGLFGSLLLAGLFASVYTTGTLFAQAAAQKDDKKPTEAKKSLNDTPPDQPYNRDVDRHKKFLEIAKKGNVDVLFIGDSITQGWEGNGKEVWKKYFEPMKAANFGIGGDRTQHVLWRITEGKELEGINPKVAVMMIGTNNTGNNTAEDIAKGVGAILKEFKKQKPEMKVLLLAVFPRGSAAKEDKVSPKEKLNKKIPQINELIKKYADDKTVFYKDIGDKFLNAEGGLPREIMPDLLHLSPKGYEIWAEAIKPDVQKLMK</sequence>
<feature type="domain" description="SGNH hydrolase-type esterase" evidence="4">
    <location>
        <begin position="79"/>
        <end position="250"/>
    </location>
</feature>
<evidence type="ECO:0000256" key="1">
    <source>
        <dbReference type="ARBA" id="ARBA00038184"/>
    </source>
</evidence>
<name>A0A8E6EV21_9BACT</name>
<keyword evidence="6" id="KW-1185">Reference proteome</keyword>
<dbReference type="Pfam" id="PF13472">
    <property type="entry name" value="Lipase_GDSL_2"/>
    <property type="match status" value="1"/>
</dbReference>
<evidence type="ECO:0000256" key="3">
    <source>
        <dbReference type="SAM" id="SignalP"/>
    </source>
</evidence>